<comment type="caution">
    <text evidence="1">The sequence shown here is derived from an EMBL/GenBank/DDBJ whole genome shotgun (WGS) entry which is preliminary data.</text>
</comment>
<proteinExistence type="predicted"/>
<dbReference type="AlphaFoldDB" id="A0A9D2I2E8"/>
<evidence type="ECO:0000313" key="1">
    <source>
        <dbReference type="EMBL" id="HJA90488.1"/>
    </source>
</evidence>
<evidence type="ECO:0000313" key="2">
    <source>
        <dbReference type="Proteomes" id="UP000886856"/>
    </source>
</evidence>
<reference evidence="1" key="1">
    <citation type="journal article" date="2021" name="PeerJ">
        <title>Extensive microbial diversity within the chicken gut microbiome revealed by metagenomics and culture.</title>
        <authorList>
            <person name="Gilroy R."/>
            <person name="Ravi A."/>
            <person name="Getino M."/>
            <person name="Pursley I."/>
            <person name="Horton D.L."/>
            <person name="Alikhan N.F."/>
            <person name="Baker D."/>
            <person name="Gharbi K."/>
            <person name="Hall N."/>
            <person name="Watson M."/>
            <person name="Adriaenssens E.M."/>
            <person name="Foster-Nyarko E."/>
            <person name="Jarju S."/>
            <person name="Secka A."/>
            <person name="Antonio M."/>
            <person name="Oren A."/>
            <person name="Chaudhuri R.R."/>
            <person name="La Ragione R."/>
            <person name="Hildebrand F."/>
            <person name="Pallen M.J."/>
        </authorList>
    </citation>
    <scope>NUCLEOTIDE SEQUENCE</scope>
    <source>
        <strain evidence="1">CHK171-505</strain>
    </source>
</reference>
<accession>A0A9D2I2E8</accession>
<evidence type="ECO:0008006" key="3">
    <source>
        <dbReference type="Google" id="ProtNLM"/>
    </source>
</evidence>
<reference evidence="1" key="2">
    <citation type="submission" date="2021-04" db="EMBL/GenBank/DDBJ databases">
        <authorList>
            <person name="Gilroy R."/>
        </authorList>
    </citation>
    <scope>NUCLEOTIDE SEQUENCE</scope>
    <source>
        <strain evidence="1">CHK171-505</strain>
    </source>
</reference>
<organism evidence="1 2">
    <name type="scientific">Candidatus Jeotgalibaca merdavium</name>
    <dbReference type="NCBI Taxonomy" id="2838627"/>
    <lineage>
        <taxon>Bacteria</taxon>
        <taxon>Bacillati</taxon>
        <taxon>Bacillota</taxon>
        <taxon>Bacilli</taxon>
        <taxon>Lactobacillales</taxon>
        <taxon>Carnobacteriaceae</taxon>
        <taxon>Jeotgalibaca</taxon>
    </lineage>
</organism>
<name>A0A9D2I2E8_9LACT</name>
<dbReference type="Proteomes" id="UP000886856">
    <property type="component" value="Unassembled WGS sequence"/>
</dbReference>
<dbReference type="EMBL" id="DWYW01000156">
    <property type="protein sequence ID" value="HJA90488.1"/>
    <property type="molecule type" value="Genomic_DNA"/>
</dbReference>
<gene>
    <name evidence="1" type="ORF">H9948_06825</name>
</gene>
<protein>
    <recommendedName>
        <fullName evidence="3">Phage protein</fullName>
    </recommendedName>
</protein>
<sequence length="111" mass="12670">MIEIVILNHLKEKLEIPVLMEKPEPLLPEYVLFEKTSSSRANKLGSATFAFQSYSTSLYKAALLNEQVKSAVDSLVEIAEVSGVRLNSDYNFTDTTTKQYRYQAVYDINHY</sequence>